<dbReference type="PANTHER" id="PTHR24220">
    <property type="entry name" value="IMPORT ATP-BINDING PROTEIN"/>
    <property type="match status" value="1"/>
</dbReference>
<keyword evidence="8 11" id="KW-1133">Transmembrane helix</keyword>
<dbReference type="GO" id="GO:0022857">
    <property type="term" value="F:transmembrane transporter activity"/>
    <property type="evidence" value="ECO:0007669"/>
    <property type="project" value="TreeGrafter"/>
</dbReference>
<keyword evidence="2" id="KW-0813">Transport</keyword>
<reference evidence="13" key="1">
    <citation type="submission" date="2022-10" db="EMBL/GenBank/DDBJ databases">
        <authorList>
            <person name="Chen Y."/>
            <person name="Dougan E. K."/>
            <person name="Chan C."/>
            <person name="Rhodes N."/>
            <person name="Thang M."/>
        </authorList>
    </citation>
    <scope>NUCLEOTIDE SEQUENCE</scope>
</reference>
<accession>A0A9P1BEH5</accession>
<dbReference type="Pfam" id="PF00005">
    <property type="entry name" value="ABC_tran"/>
    <property type="match status" value="1"/>
</dbReference>
<dbReference type="OrthoDB" id="6500128at2759"/>
<dbReference type="InterPro" id="IPR003838">
    <property type="entry name" value="ABC3_permease_C"/>
</dbReference>
<evidence type="ECO:0000313" key="13">
    <source>
        <dbReference type="EMBL" id="CAI3971882.1"/>
    </source>
</evidence>
<organism evidence="13">
    <name type="scientific">Cladocopium goreaui</name>
    <dbReference type="NCBI Taxonomy" id="2562237"/>
    <lineage>
        <taxon>Eukaryota</taxon>
        <taxon>Sar</taxon>
        <taxon>Alveolata</taxon>
        <taxon>Dinophyceae</taxon>
        <taxon>Suessiales</taxon>
        <taxon>Symbiodiniaceae</taxon>
        <taxon>Cladocopium</taxon>
    </lineage>
</organism>
<keyword evidence="4" id="KW-0997">Cell inner membrane</keyword>
<dbReference type="Pfam" id="PF12704">
    <property type="entry name" value="MacB_PCD"/>
    <property type="match status" value="1"/>
</dbReference>
<evidence type="ECO:0000313" key="15">
    <source>
        <dbReference type="Proteomes" id="UP001152797"/>
    </source>
</evidence>
<dbReference type="InterPro" id="IPR025857">
    <property type="entry name" value="MacB_PCD"/>
</dbReference>
<dbReference type="InterPro" id="IPR015854">
    <property type="entry name" value="ABC_transpr_LolD-like"/>
</dbReference>
<dbReference type="SUPFAM" id="SSF52540">
    <property type="entry name" value="P-loop containing nucleoside triphosphate hydrolases"/>
    <property type="match status" value="1"/>
</dbReference>
<dbReference type="PROSITE" id="PS50893">
    <property type="entry name" value="ABC_TRANSPORTER_2"/>
    <property type="match status" value="1"/>
</dbReference>
<evidence type="ECO:0000256" key="5">
    <source>
        <dbReference type="ARBA" id="ARBA00022692"/>
    </source>
</evidence>
<keyword evidence="15" id="KW-1185">Reference proteome</keyword>
<feature type="transmembrane region" description="Helical" evidence="11">
    <location>
        <begin position="494"/>
        <end position="516"/>
    </location>
</feature>
<evidence type="ECO:0000256" key="10">
    <source>
        <dbReference type="ARBA" id="ARBA00038388"/>
    </source>
</evidence>
<gene>
    <name evidence="13" type="ORF">C1SCF055_LOCUS472</name>
</gene>
<comment type="similarity">
    <text evidence="10">Belongs to the ABC transporter superfamily. Macrolide exporter (TC 3.A.1.122) family.</text>
</comment>
<evidence type="ECO:0000256" key="9">
    <source>
        <dbReference type="ARBA" id="ARBA00023136"/>
    </source>
</evidence>
<keyword evidence="7 14" id="KW-0067">ATP-binding</keyword>
<keyword evidence="9 11" id="KW-0472">Membrane</keyword>
<evidence type="ECO:0000256" key="2">
    <source>
        <dbReference type="ARBA" id="ARBA00022448"/>
    </source>
</evidence>
<evidence type="ECO:0000256" key="8">
    <source>
        <dbReference type="ARBA" id="ARBA00022989"/>
    </source>
</evidence>
<feature type="domain" description="ABC transporter" evidence="12">
    <location>
        <begin position="588"/>
        <end position="822"/>
    </location>
</feature>
<evidence type="ECO:0000256" key="4">
    <source>
        <dbReference type="ARBA" id="ARBA00022519"/>
    </source>
</evidence>
<comment type="caution">
    <text evidence="13">The sequence shown here is derived from an EMBL/GenBank/DDBJ whole genome shotgun (WGS) entry which is preliminary data.</text>
</comment>
<evidence type="ECO:0000259" key="12">
    <source>
        <dbReference type="PROSITE" id="PS50893"/>
    </source>
</evidence>
<dbReference type="Proteomes" id="UP001152797">
    <property type="component" value="Unassembled WGS sequence"/>
</dbReference>
<reference evidence="14 15" key="2">
    <citation type="submission" date="2024-05" db="EMBL/GenBank/DDBJ databases">
        <authorList>
            <person name="Chen Y."/>
            <person name="Shah S."/>
            <person name="Dougan E. K."/>
            <person name="Thang M."/>
            <person name="Chan C."/>
        </authorList>
    </citation>
    <scope>NUCLEOTIDE SEQUENCE [LARGE SCALE GENOMIC DNA]</scope>
</reference>
<evidence type="ECO:0000256" key="7">
    <source>
        <dbReference type="ARBA" id="ARBA00022840"/>
    </source>
</evidence>
<dbReference type="InterPro" id="IPR003593">
    <property type="entry name" value="AAA+_ATPase"/>
</dbReference>
<evidence type="ECO:0000256" key="6">
    <source>
        <dbReference type="ARBA" id="ARBA00022741"/>
    </source>
</evidence>
<dbReference type="InterPro" id="IPR027417">
    <property type="entry name" value="P-loop_NTPase"/>
</dbReference>
<sequence>MSAAHAASRAENAVTQSSQEGKFTFLMFFRQKDATTDAMADSLKQNLADRAEAATITYVHVGDPAEQALVRKYGVARAPMPLTIALAPNGAITAISPRRIDAAKVIEAFVSPASADSLKALQAQKLVFIAVQDAYHSGEPSAIQGFEQDPHFNQRMAVVSLNTSDPNEQGYLEDLQLGTDASTRPALVVLAPPGVVVGKFAASATKNEIAAAIAKAGKCCDDPNCKPTALLTAAVAIVLSVAALIAIRHITTFSEHAVAGQLEQLGANILILPQESTLQNYYAADLTERTLPESHVFTILLEGLPGVEQLSPRLCVTTEVQDREVTLTGILPQSEFEASAAWQSVGMFNDEPTGCGRASCGAKQLDQSKEALTSQRAIAELADDEVVLGSDVGEITGLVAGQRIKLHGELFNISAVLPSTGTVDDSRVYAHLHTVQRLTNAGEVVNAIEVIGCCDDAATDLVPKLSSLLPDAKVVTISQIVATQVGVNKLLQQISVVVFVVLVVMGGATVAGTISANVRERRREVGTLMAIGATPRLVTWVFLLKALWLGIGGALLGAVLGVLTAVIFGGDWAGLAITPLPGLIAGGVAAAIVVTACAAYLPARHAAKLVLAFQADRLDIASGEYLAVVGPSGSGKTTLLSILGGMLSPDEGQVLLENVDLYGLDPIERTELRRQRIGFVFQTFNLLPYLSAVENVQVPMFLAGVIPSAQQERATELLEQLGLGNRLHHKPCELSTGQQQRVALARTLSNNPKVILADEPTGNLDPESREHILDLFDGFVAQGRTIVMVTHDTSAAKRAGRSVRLVEGKITSASSTNTRVAA</sequence>
<dbReference type="EMBL" id="CAMXCT030000001">
    <property type="protein sequence ID" value="CAL4759194.1"/>
    <property type="molecule type" value="Genomic_DNA"/>
</dbReference>
<feature type="transmembrane region" description="Helical" evidence="11">
    <location>
        <begin position="537"/>
        <end position="568"/>
    </location>
</feature>
<feature type="transmembrane region" description="Helical" evidence="11">
    <location>
        <begin position="580"/>
        <end position="601"/>
    </location>
</feature>
<dbReference type="SMART" id="SM00382">
    <property type="entry name" value="AAA"/>
    <property type="match status" value="1"/>
</dbReference>
<evidence type="ECO:0000313" key="14">
    <source>
        <dbReference type="EMBL" id="CAL4759194.1"/>
    </source>
</evidence>
<name>A0A9P1BEH5_9DINO</name>
<dbReference type="GO" id="GO:0005886">
    <property type="term" value="C:plasma membrane"/>
    <property type="evidence" value="ECO:0007669"/>
    <property type="project" value="UniProtKB-SubCell"/>
</dbReference>
<dbReference type="Gene3D" id="3.40.50.300">
    <property type="entry name" value="P-loop containing nucleotide triphosphate hydrolases"/>
    <property type="match status" value="1"/>
</dbReference>
<protein>
    <submittedName>
        <fullName evidence="14">Uncharacterized ABC transporter ATP-binding protein TM_0352</fullName>
    </submittedName>
</protein>
<dbReference type="PANTHER" id="PTHR24220:SF86">
    <property type="entry name" value="ABC TRANSPORTER ABCH.1"/>
    <property type="match status" value="1"/>
</dbReference>
<dbReference type="Pfam" id="PF02687">
    <property type="entry name" value="FtsX"/>
    <property type="match status" value="1"/>
</dbReference>
<evidence type="ECO:0000256" key="3">
    <source>
        <dbReference type="ARBA" id="ARBA00022475"/>
    </source>
</evidence>
<dbReference type="InterPro" id="IPR003439">
    <property type="entry name" value="ABC_transporter-like_ATP-bd"/>
</dbReference>
<evidence type="ECO:0000256" key="1">
    <source>
        <dbReference type="ARBA" id="ARBA00004429"/>
    </source>
</evidence>
<comment type="subcellular location">
    <subcellularLocation>
        <location evidence="1">Cell inner membrane</location>
        <topology evidence="1">Multi-pass membrane protein</topology>
    </subcellularLocation>
</comment>
<dbReference type="GO" id="GO:0016887">
    <property type="term" value="F:ATP hydrolysis activity"/>
    <property type="evidence" value="ECO:0007669"/>
    <property type="project" value="InterPro"/>
</dbReference>
<dbReference type="AlphaFoldDB" id="A0A9P1BEH5"/>
<dbReference type="EMBL" id="CAMXCT010000001">
    <property type="protein sequence ID" value="CAI3971882.1"/>
    <property type="molecule type" value="Genomic_DNA"/>
</dbReference>
<proteinExistence type="inferred from homology"/>
<dbReference type="EMBL" id="CAMXCT020000001">
    <property type="protein sequence ID" value="CAL1125257.1"/>
    <property type="molecule type" value="Genomic_DNA"/>
</dbReference>
<keyword evidence="5 11" id="KW-0812">Transmembrane</keyword>
<dbReference type="CDD" id="cd03255">
    <property type="entry name" value="ABC_MJ0796_LolCDE_FtsE"/>
    <property type="match status" value="1"/>
</dbReference>
<keyword evidence="3" id="KW-1003">Cell membrane</keyword>
<dbReference type="GO" id="GO:0005524">
    <property type="term" value="F:ATP binding"/>
    <property type="evidence" value="ECO:0007669"/>
    <property type="project" value="UniProtKB-KW"/>
</dbReference>
<dbReference type="InterPro" id="IPR017911">
    <property type="entry name" value="MacB-like_ATP-bd"/>
</dbReference>
<keyword evidence="6" id="KW-0547">Nucleotide-binding</keyword>
<evidence type="ECO:0000256" key="11">
    <source>
        <dbReference type="SAM" id="Phobius"/>
    </source>
</evidence>